<dbReference type="Gene3D" id="1.10.12.10">
    <property type="entry name" value="Lyase 2-enoyl-coa Hydratase, Chain A, domain 2"/>
    <property type="match status" value="1"/>
</dbReference>
<comment type="catalytic activity">
    <reaction evidence="7">
        <text>a 4-saturated-(3S)-3-hydroxyacyl-CoA = a (3E)-enoyl-CoA + H2O</text>
        <dbReference type="Rhea" id="RHEA:20724"/>
        <dbReference type="ChEBI" id="CHEBI:15377"/>
        <dbReference type="ChEBI" id="CHEBI:58521"/>
        <dbReference type="ChEBI" id="CHEBI:137480"/>
        <dbReference type="EC" id="4.2.1.17"/>
    </reaction>
</comment>
<dbReference type="Pfam" id="PF00378">
    <property type="entry name" value="ECH_1"/>
    <property type="match status" value="1"/>
</dbReference>
<evidence type="ECO:0000256" key="7">
    <source>
        <dbReference type="ARBA" id="ARBA00023717"/>
    </source>
</evidence>
<dbReference type="Proteomes" id="UP000193529">
    <property type="component" value="Unassembled WGS sequence"/>
</dbReference>
<evidence type="ECO:0000313" key="9">
    <source>
        <dbReference type="EMBL" id="ORW24376.1"/>
    </source>
</evidence>
<dbReference type="STRING" id="153971.AWC19_09720"/>
<dbReference type="GO" id="GO:0006635">
    <property type="term" value="P:fatty acid beta-oxidation"/>
    <property type="evidence" value="ECO:0007669"/>
    <property type="project" value="TreeGrafter"/>
</dbReference>
<evidence type="ECO:0008006" key="11">
    <source>
        <dbReference type="Google" id="ProtNLM"/>
    </source>
</evidence>
<accession>A0A1X1ZLZ7</accession>
<keyword evidence="5" id="KW-0456">Lyase</keyword>
<keyword evidence="4" id="KW-0443">Lipid metabolism</keyword>
<name>A0A1X1ZLZ7_9MYCO</name>
<dbReference type="CDD" id="cd06558">
    <property type="entry name" value="crotonase-like"/>
    <property type="match status" value="1"/>
</dbReference>
<dbReference type="GO" id="GO:0004300">
    <property type="term" value="F:enoyl-CoA hydratase activity"/>
    <property type="evidence" value="ECO:0007669"/>
    <property type="project" value="UniProtKB-EC"/>
</dbReference>
<dbReference type="RefSeq" id="WP_085078695.1">
    <property type="nucleotide sequence ID" value="NZ_LQPJ01000102.1"/>
</dbReference>
<evidence type="ECO:0000256" key="8">
    <source>
        <dbReference type="RuleBase" id="RU003707"/>
    </source>
</evidence>
<evidence type="ECO:0000256" key="2">
    <source>
        <dbReference type="ARBA" id="ARBA00005254"/>
    </source>
</evidence>
<evidence type="ECO:0000256" key="4">
    <source>
        <dbReference type="ARBA" id="ARBA00023098"/>
    </source>
</evidence>
<proteinExistence type="inferred from homology"/>
<comment type="catalytic activity">
    <reaction evidence="6">
        <text>a (3S)-3-hydroxyacyl-CoA = a (2E)-enoyl-CoA + H2O</text>
        <dbReference type="Rhea" id="RHEA:16105"/>
        <dbReference type="ChEBI" id="CHEBI:15377"/>
        <dbReference type="ChEBI" id="CHEBI:57318"/>
        <dbReference type="ChEBI" id="CHEBI:58856"/>
        <dbReference type="EC" id="4.2.1.17"/>
    </reaction>
</comment>
<dbReference type="Gene3D" id="3.90.226.10">
    <property type="entry name" value="2-enoyl-CoA Hydratase, Chain A, domain 1"/>
    <property type="match status" value="1"/>
</dbReference>
<protein>
    <recommendedName>
        <fullName evidence="11">Enoyl-CoA hydratase</fullName>
    </recommendedName>
</protein>
<comment type="similarity">
    <text evidence="2 8">Belongs to the enoyl-CoA hydratase/isomerase family.</text>
</comment>
<evidence type="ECO:0000313" key="10">
    <source>
        <dbReference type="Proteomes" id="UP000193529"/>
    </source>
</evidence>
<dbReference type="SUPFAM" id="SSF52096">
    <property type="entry name" value="ClpP/crotonase"/>
    <property type="match status" value="1"/>
</dbReference>
<comment type="function">
    <text evidence="1">Could possibly oxidize fatty acids using specific components.</text>
</comment>
<sequence length="261" mass="27774">MTSELLLDIDGAIATITFSNPAKRNALTLHMRRALVSMVNKVHDDPAVRVVVLTGDGDEAFVAGADLSELAGDATAAEILSEAEQFDAELAAAWDRLEKPVVAMIHGYCIGAGLMLALDADLRIAAEGSQFAIPAARLGLGLGPRYVEGLAAAVGSSWAAEMLFSARRLSAAEALRIGLVNHVVDPNELRTFTMALAAEIAQNAPLTIAASKAAIRQLRLEPAQRDRARVETMAEACMRSADLAEGQTAFREKRPPRFTGR</sequence>
<comment type="caution">
    <text evidence="9">The sequence shown here is derived from an EMBL/GenBank/DDBJ whole genome shotgun (WGS) entry which is preliminary data.</text>
</comment>
<dbReference type="PROSITE" id="PS00166">
    <property type="entry name" value="ENOYL_COA_HYDRATASE"/>
    <property type="match status" value="1"/>
</dbReference>
<evidence type="ECO:0000256" key="3">
    <source>
        <dbReference type="ARBA" id="ARBA00022832"/>
    </source>
</evidence>
<dbReference type="InterPro" id="IPR029045">
    <property type="entry name" value="ClpP/crotonase-like_dom_sf"/>
</dbReference>
<dbReference type="PANTHER" id="PTHR11941:SF54">
    <property type="entry name" value="ENOYL-COA HYDRATASE, MITOCHONDRIAL"/>
    <property type="match status" value="1"/>
</dbReference>
<organism evidence="9 10">
    <name type="scientific">Mycobacterium palustre</name>
    <dbReference type="NCBI Taxonomy" id="153971"/>
    <lineage>
        <taxon>Bacteria</taxon>
        <taxon>Bacillati</taxon>
        <taxon>Actinomycetota</taxon>
        <taxon>Actinomycetes</taxon>
        <taxon>Mycobacteriales</taxon>
        <taxon>Mycobacteriaceae</taxon>
        <taxon>Mycobacterium</taxon>
        <taxon>Mycobacterium simiae complex</taxon>
    </lineage>
</organism>
<reference evidence="9 10" key="1">
    <citation type="submission" date="2016-01" db="EMBL/GenBank/DDBJ databases">
        <title>The new phylogeny of the genus Mycobacterium.</title>
        <authorList>
            <person name="Tarcisio F."/>
            <person name="Conor M."/>
            <person name="Antonella G."/>
            <person name="Elisabetta G."/>
            <person name="Giulia F.S."/>
            <person name="Sara T."/>
            <person name="Anna F."/>
            <person name="Clotilde B."/>
            <person name="Roberto B."/>
            <person name="Veronica D.S."/>
            <person name="Fabio R."/>
            <person name="Monica P."/>
            <person name="Olivier J."/>
            <person name="Enrico T."/>
            <person name="Nicola S."/>
        </authorList>
    </citation>
    <scope>NUCLEOTIDE SEQUENCE [LARGE SCALE GENOMIC DNA]</scope>
    <source>
        <strain evidence="9 10">DSM 44572</strain>
    </source>
</reference>
<gene>
    <name evidence="9" type="ORF">AWC19_09720</name>
</gene>
<keyword evidence="10" id="KW-1185">Reference proteome</keyword>
<dbReference type="OrthoDB" id="9777711at2"/>
<dbReference type="InterPro" id="IPR001753">
    <property type="entry name" value="Enoyl-CoA_hydra/iso"/>
</dbReference>
<evidence type="ECO:0000256" key="6">
    <source>
        <dbReference type="ARBA" id="ARBA00023709"/>
    </source>
</evidence>
<dbReference type="InterPro" id="IPR018376">
    <property type="entry name" value="Enoyl-CoA_hyd/isom_CS"/>
</dbReference>
<keyword evidence="3" id="KW-0276">Fatty acid metabolism</keyword>
<dbReference type="InterPro" id="IPR014748">
    <property type="entry name" value="Enoyl-CoA_hydra_C"/>
</dbReference>
<dbReference type="PANTHER" id="PTHR11941">
    <property type="entry name" value="ENOYL-COA HYDRATASE-RELATED"/>
    <property type="match status" value="1"/>
</dbReference>
<evidence type="ECO:0000256" key="1">
    <source>
        <dbReference type="ARBA" id="ARBA00002994"/>
    </source>
</evidence>
<dbReference type="AlphaFoldDB" id="A0A1X1ZLZ7"/>
<evidence type="ECO:0000256" key="5">
    <source>
        <dbReference type="ARBA" id="ARBA00023239"/>
    </source>
</evidence>
<dbReference type="EMBL" id="LQPJ01000102">
    <property type="protein sequence ID" value="ORW24376.1"/>
    <property type="molecule type" value="Genomic_DNA"/>
</dbReference>